<dbReference type="GO" id="GO:0006631">
    <property type="term" value="P:fatty acid metabolic process"/>
    <property type="evidence" value="ECO:0007669"/>
    <property type="project" value="TreeGrafter"/>
</dbReference>
<feature type="signal peptide" evidence="5">
    <location>
        <begin position="1"/>
        <end position="21"/>
    </location>
</feature>
<evidence type="ECO:0000313" key="7">
    <source>
        <dbReference type="EMBL" id="GAX23347.1"/>
    </source>
</evidence>
<evidence type="ECO:0000256" key="4">
    <source>
        <dbReference type="PROSITE-ProRule" id="PRU01161"/>
    </source>
</evidence>
<name>A0A1Z5KAS7_FISSO</name>
<feature type="chain" id="PRO_5013346347" description="PNPLA domain-containing protein" evidence="5">
    <location>
        <begin position="22"/>
        <end position="829"/>
    </location>
</feature>
<evidence type="ECO:0000256" key="2">
    <source>
        <dbReference type="ARBA" id="ARBA00022963"/>
    </source>
</evidence>
<dbReference type="PANTHER" id="PTHR24185">
    <property type="entry name" value="CALCIUM-INDEPENDENT PHOSPHOLIPASE A2-GAMMA"/>
    <property type="match status" value="1"/>
</dbReference>
<protein>
    <recommendedName>
        <fullName evidence="6">PNPLA domain-containing protein</fullName>
    </recommendedName>
</protein>
<dbReference type="InterPro" id="IPR016035">
    <property type="entry name" value="Acyl_Trfase/lysoPLipase"/>
</dbReference>
<dbReference type="SUPFAM" id="SSF52151">
    <property type="entry name" value="FabD/lysophospholipase-like"/>
    <property type="match status" value="1"/>
</dbReference>
<sequence length="829" mass="92049">MKRDCYSCFLFMLLWQPHVNGWTMPSTTFVSSASQQQHSLCVSSQKDSSTVTGNNNSTQESTAVETLDDWESVASGSFGNLLLQMQRRGDFQRDVVDLDRPALKTNDTTKKDALPESDYAEEIPVLDWETAKELDGSVKWLDGTEQTQTPIQVLPMSSLYRSHYKTAKDIPLSIAVTTSEAEDPFGGRLSRDMRFLALNILASTETVEQWKLLARETDGIFPLLEIIRHGAAAIQRESSEQADSPTAYTLESTEQAYRAACSACRVIRDLSALSPDLAAVITDTILRANAAWKGGLMRDFSDILQHANEYTDNTFRRNQREIRLRSKLYVCQLLLAMVVSSDSAIDAIRSTNGLADAVLGCSSYARKEKAKRWVRYPGEMAKWLWQRKARGRRALRRPFLEAATLGNDLNANVKRIANQILAAIGYNQWTPKTPGQRGLRILSLDGGGSRGMVAVTAVRDLMEKIGNGAEVADCFDIVAGTSTGGIIAFLTAIRQETCAEAVERYNQLIKQIFVKSALSTPLMFFTTASYDEAHFMKVLTDILRDEIMLDSRADPTVPLVFCVTSKMSSTPTHVSLMRNYNYANGELADSFVINPDKAREELGLGLELENPIIRNAVYARKRLSPKAPGTDTTTGSRYPGSFRVLQRFALRASTAAPTVFKPVMMGGEIYADGGIVSSNPSAVAIHEARTLFPDIPIELLVSVGTGAFVEQKSAPRIGWDGIIGQIVNSACDGEQTHHILEDILGNPAAVSLGSKTSSMTRYFRLNPVLGLPDEFPIDVTDPIKLEKLKRITLDYMDQEEKQVEEIRRILGGERKRRRGFLRRLLRKRQ</sequence>
<keyword evidence="1 4" id="KW-0378">Hydrolase</keyword>
<keyword evidence="3 4" id="KW-0443">Lipid metabolism</keyword>
<organism evidence="7 8">
    <name type="scientific">Fistulifera solaris</name>
    <name type="common">Oleaginous diatom</name>
    <dbReference type="NCBI Taxonomy" id="1519565"/>
    <lineage>
        <taxon>Eukaryota</taxon>
        <taxon>Sar</taxon>
        <taxon>Stramenopiles</taxon>
        <taxon>Ochrophyta</taxon>
        <taxon>Bacillariophyta</taxon>
        <taxon>Bacillariophyceae</taxon>
        <taxon>Bacillariophycidae</taxon>
        <taxon>Naviculales</taxon>
        <taxon>Naviculaceae</taxon>
        <taxon>Fistulifera</taxon>
    </lineage>
</organism>
<gene>
    <name evidence="7" type="ORF">FisN_27Lh125</name>
</gene>
<dbReference type="PROSITE" id="PS51635">
    <property type="entry name" value="PNPLA"/>
    <property type="match status" value="1"/>
</dbReference>
<accession>A0A1Z5KAS7</accession>
<keyword evidence="8" id="KW-1185">Reference proteome</keyword>
<reference evidence="7 8" key="1">
    <citation type="journal article" date="2015" name="Plant Cell">
        <title>Oil accumulation by the oleaginous diatom Fistulifera solaris as revealed by the genome and transcriptome.</title>
        <authorList>
            <person name="Tanaka T."/>
            <person name="Maeda Y."/>
            <person name="Veluchamy A."/>
            <person name="Tanaka M."/>
            <person name="Abida H."/>
            <person name="Marechal E."/>
            <person name="Bowler C."/>
            <person name="Muto M."/>
            <person name="Sunaga Y."/>
            <person name="Tanaka M."/>
            <person name="Yoshino T."/>
            <person name="Taniguchi T."/>
            <person name="Fukuda Y."/>
            <person name="Nemoto M."/>
            <person name="Matsumoto M."/>
            <person name="Wong P.S."/>
            <person name="Aburatani S."/>
            <person name="Fujibuchi W."/>
        </authorList>
    </citation>
    <scope>NUCLEOTIDE SEQUENCE [LARGE SCALE GENOMIC DNA]</scope>
    <source>
        <strain evidence="7 8">JPCC DA0580</strain>
    </source>
</reference>
<dbReference type="InterPro" id="IPR002641">
    <property type="entry name" value="PNPLA_dom"/>
</dbReference>
<feature type="short sequence motif" description="DGA/G" evidence="4">
    <location>
        <begin position="672"/>
        <end position="674"/>
    </location>
</feature>
<dbReference type="AlphaFoldDB" id="A0A1Z5KAS7"/>
<evidence type="ECO:0000313" key="8">
    <source>
        <dbReference type="Proteomes" id="UP000198406"/>
    </source>
</evidence>
<dbReference type="OrthoDB" id="630895at2759"/>
<evidence type="ECO:0000256" key="1">
    <source>
        <dbReference type="ARBA" id="ARBA00022801"/>
    </source>
</evidence>
<dbReference type="EMBL" id="BDSP01000200">
    <property type="protein sequence ID" value="GAX23347.1"/>
    <property type="molecule type" value="Genomic_DNA"/>
</dbReference>
<keyword evidence="2 4" id="KW-0442">Lipid degradation</keyword>
<dbReference type="Gene3D" id="3.40.1090.10">
    <property type="entry name" value="Cytosolic phospholipase A2 catalytic domain"/>
    <property type="match status" value="1"/>
</dbReference>
<feature type="short sequence motif" description="GXGXXG" evidence="4">
    <location>
        <begin position="446"/>
        <end position="451"/>
    </location>
</feature>
<feature type="active site" description="Proton acceptor" evidence="4">
    <location>
        <position position="672"/>
    </location>
</feature>
<proteinExistence type="predicted"/>
<dbReference type="PANTHER" id="PTHR24185:SF1">
    <property type="entry name" value="CALCIUM-INDEPENDENT PHOSPHOLIPASE A2-GAMMA"/>
    <property type="match status" value="1"/>
</dbReference>
<keyword evidence="5" id="KW-0732">Signal</keyword>
<feature type="domain" description="PNPLA" evidence="6">
    <location>
        <begin position="442"/>
        <end position="685"/>
    </location>
</feature>
<feature type="active site" description="Nucleophile" evidence="4">
    <location>
        <position position="482"/>
    </location>
</feature>
<evidence type="ECO:0000256" key="5">
    <source>
        <dbReference type="SAM" id="SignalP"/>
    </source>
</evidence>
<dbReference type="Proteomes" id="UP000198406">
    <property type="component" value="Unassembled WGS sequence"/>
</dbReference>
<dbReference type="GO" id="GO:0004620">
    <property type="term" value="F:phospholipase activity"/>
    <property type="evidence" value="ECO:0007669"/>
    <property type="project" value="TreeGrafter"/>
</dbReference>
<feature type="short sequence motif" description="GXSXG" evidence="4">
    <location>
        <begin position="480"/>
        <end position="484"/>
    </location>
</feature>
<evidence type="ECO:0000259" key="6">
    <source>
        <dbReference type="PROSITE" id="PS51635"/>
    </source>
</evidence>
<dbReference type="Pfam" id="PF01734">
    <property type="entry name" value="Patatin"/>
    <property type="match status" value="1"/>
</dbReference>
<dbReference type="GO" id="GO:0016020">
    <property type="term" value="C:membrane"/>
    <property type="evidence" value="ECO:0007669"/>
    <property type="project" value="TreeGrafter"/>
</dbReference>
<dbReference type="GO" id="GO:0016042">
    <property type="term" value="P:lipid catabolic process"/>
    <property type="evidence" value="ECO:0007669"/>
    <property type="project" value="UniProtKB-UniRule"/>
</dbReference>
<dbReference type="InParanoid" id="A0A1Z5KAS7"/>
<comment type="caution">
    <text evidence="7">The sequence shown here is derived from an EMBL/GenBank/DDBJ whole genome shotgun (WGS) entry which is preliminary data.</text>
</comment>
<evidence type="ECO:0000256" key="3">
    <source>
        <dbReference type="ARBA" id="ARBA00023098"/>
    </source>
</evidence>